<dbReference type="Proteomes" id="UP000299102">
    <property type="component" value="Unassembled WGS sequence"/>
</dbReference>
<reference evidence="1 2" key="1">
    <citation type="journal article" date="2019" name="Commun. Biol.">
        <title>The bagworm genome reveals a unique fibroin gene that provides high tensile strength.</title>
        <authorList>
            <person name="Kono N."/>
            <person name="Nakamura H."/>
            <person name="Ohtoshi R."/>
            <person name="Tomita M."/>
            <person name="Numata K."/>
            <person name="Arakawa K."/>
        </authorList>
    </citation>
    <scope>NUCLEOTIDE SEQUENCE [LARGE SCALE GENOMIC DNA]</scope>
</reference>
<evidence type="ECO:0000313" key="2">
    <source>
        <dbReference type="Proteomes" id="UP000299102"/>
    </source>
</evidence>
<evidence type="ECO:0000313" key="1">
    <source>
        <dbReference type="EMBL" id="GBP08401.1"/>
    </source>
</evidence>
<organism evidence="1 2">
    <name type="scientific">Eumeta variegata</name>
    <name type="common">Bagworm moth</name>
    <name type="synonym">Eumeta japonica</name>
    <dbReference type="NCBI Taxonomy" id="151549"/>
    <lineage>
        <taxon>Eukaryota</taxon>
        <taxon>Metazoa</taxon>
        <taxon>Ecdysozoa</taxon>
        <taxon>Arthropoda</taxon>
        <taxon>Hexapoda</taxon>
        <taxon>Insecta</taxon>
        <taxon>Pterygota</taxon>
        <taxon>Neoptera</taxon>
        <taxon>Endopterygota</taxon>
        <taxon>Lepidoptera</taxon>
        <taxon>Glossata</taxon>
        <taxon>Ditrysia</taxon>
        <taxon>Tineoidea</taxon>
        <taxon>Psychidae</taxon>
        <taxon>Oiketicinae</taxon>
        <taxon>Eumeta</taxon>
    </lineage>
</organism>
<proteinExistence type="predicted"/>
<gene>
    <name evidence="1" type="ORF">EVAR_77109_1</name>
</gene>
<protein>
    <submittedName>
        <fullName evidence="1">Uncharacterized protein</fullName>
    </submittedName>
</protein>
<dbReference type="AlphaFoldDB" id="A0A4C1T562"/>
<accession>A0A4C1T562</accession>
<keyword evidence="2" id="KW-1185">Reference proteome</keyword>
<sequence length="98" mass="11598">MKRNTIEQVQEFSDEARSWLRQQAMVNIIFNLTFMQRLKSVWYVAVELSTRLREHGHYRARRASVPWVKRAPRLCRAGGAALAAARLQYVRRDRQTKP</sequence>
<dbReference type="EMBL" id="BGZK01000031">
    <property type="protein sequence ID" value="GBP08401.1"/>
    <property type="molecule type" value="Genomic_DNA"/>
</dbReference>
<name>A0A4C1T562_EUMVA</name>
<comment type="caution">
    <text evidence="1">The sequence shown here is derived from an EMBL/GenBank/DDBJ whole genome shotgun (WGS) entry which is preliminary data.</text>
</comment>